<dbReference type="NCBIfam" id="TIGR03511">
    <property type="entry name" value="GldH_lipo"/>
    <property type="match status" value="1"/>
</dbReference>
<dbReference type="Pfam" id="PF14109">
    <property type="entry name" value="GldH_lipo"/>
    <property type="match status" value="1"/>
</dbReference>
<dbReference type="PROSITE" id="PS51257">
    <property type="entry name" value="PROKAR_LIPOPROTEIN"/>
    <property type="match status" value="1"/>
</dbReference>
<comment type="caution">
    <text evidence="1">The sequence shown here is derived from an EMBL/GenBank/DDBJ whole genome shotgun (WGS) entry which is preliminary data.</text>
</comment>
<dbReference type="RefSeq" id="WP_111474642.1">
    <property type="nucleotide sequence ID" value="NZ_QKZR01000001.1"/>
</dbReference>
<gene>
    <name evidence="1" type="ORF">LX97_01043</name>
</gene>
<evidence type="ECO:0000313" key="2">
    <source>
        <dbReference type="Proteomes" id="UP000248584"/>
    </source>
</evidence>
<sequence>MRKVLFFITAVIFISCDDQLVSAEYKDMPTSGWAIEDVATFQIEPQDTINKYDIFINLRNTHEYEYNNLWLISQIKFPQGKVVTDTLQYQMAAPDGKFLGKGSNDVFENKLWLREGIRFRESGNYQLALKHAMRKNGEVNGDAQLKGILNVGYSIEKQLHDGSN</sequence>
<name>A0ABX5Q2K5_9FLAO</name>
<protein>
    <submittedName>
        <fullName evidence="1">Gliding motility-associated lipoprotein GldH</fullName>
    </submittedName>
</protein>
<dbReference type="EMBL" id="QKZR01000001">
    <property type="protein sequence ID" value="PZX44037.1"/>
    <property type="molecule type" value="Genomic_DNA"/>
</dbReference>
<dbReference type="InterPro" id="IPR020018">
    <property type="entry name" value="Motility-assoc_lipoprot_GldH"/>
</dbReference>
<evidence type="ECO:0000313" key="1">
    <source>
        <dbReference type="EMBL" id="PZX44037.1"/>
    </source>
</evidence>
<reference evidence="1 2" key="1">
    <citation type="submission" date="2018-06" db="EMBL/GenBank/DDBJ databases">
        <title>Genomic Encyclopedia of Archaeal and Bacterial Type Strains, Phase II (KMG-II): from individual species to whole genera.</title>
        <authorList>
            <person name="Goeker M."/>
        </authorList>
    </citation>
    <scope>NUCLEOTIDE SEQUENCE [LARGE SCALE GENOMIC DNA]</scope>
    <source>
        <strain evidence="1 2">DSM 17205</strain>
    </source>
</reference>
<organism evidence="1 2">
    <name type="scientific">Nonlabens dokdonensis</name>
    <dbReference type="NCBI Taxonomy" id="328515"/>
    <lineage>
        <taxon>Bacteria</taxon>
        <taxon>Pseudomonadati</taxon>
        <taxon>Bacteroidota</taxon>
        <taxon>Flavobacteriia</taxon>
        <taxon>Flavobacteriales</taxon>
        <taxon>Flavobacteriaceae</taxon>
        <taxon>Nonlabens</taxon>
    </lineage>
</organism>
<keyword evidence="2" id="KW-1185">Reference proteome</keyword>
<accession>A0ABX5Q2K5</accession>
<proteinExistence type="predicted"/>
<keyword evidence="1" id="KW-0449">Lipoprotein</keyword>
<dbReference type="Proteomes" id="UP000248584">
    <property type="component" value="Unassembled WGS sequence"/>
</dbReference>